<dbReference type="AlphaFoldDB" id="A0A8H5AYJ9"/>
<evidence type="ECO:0000313" key="1">
    <source>
        <dbReference type="EMBL" id="KAF5313051.1"/>
    </source>
</evidence>
<reference evidence="1 2" key="1">
    <citation type="journal article" date="2020" name="ISME J.">
        <title>Uncovering the hidden diversity of litter-decomposition mechanisms in mushroom-forming fungi.</title>
        <authorList>
            <person name="Floudas D."/>
            <person name="Bentzer J."/>
            <person name="Ahren D."/>
            <person name="Johansson T."/>
            <person name="Persson P."/>
            <person name="Tunlid A."/>
        </authorList>
    </citation>
    <scope>NUCLEOTIDE SEQUENCE [LARGE SCALE GENOMIC DNA]</scope>
    <source>
        <strain evidence="1 2">CBS 101986</strain>
    </source>
</reference>
<keyword evidence="2" id="KW-1185">Reference proteome</keyword>
<protein>
    <recommendedName>
        <fullName evidence="3">F-box domain-containing protein</fullName>
    </recommendedName>
</protein>
<proteinExistence type="predicted"/>
<dbReference type="Proteomes" id="UP000567179">
    <property type="component" value="Unassembled WGS sequence"/>
</dbReference>
<dbReference type="EMBL" id="JAACJJ010000056">
    <property type="protein sequence ID" value="KAF5313051.1"/>
    <property type="molecule type" value="Genomic_DNA"/>
</dbReference>
<evidence type="ECO:0000313" key="2">
    <source>
        <dbReference type="Proteomes" id="UP000567179"/>
    </source>
</evidence>
<comment type="caution">
    <text evidence="1">The sequence shown here is derived from an EMBL/GenBank/DDBJ whole genome shotgun (WGS) entry which is preliminary data.</text>
</comment>
<organism evidence="1 2">
    <name type="scientific">Psilocybe cf. subviscida</name>
    <dbReference type="NCBI Taxonomy" id="2480587"/>
    <lineage>
        <taxon>Eukaryota</taxon>
        <taxon>Fungi</taxon>
        <taxon>Dikarya</taxon>
        <taxon>Basidiomycota</taxon>
        <taxon>Agaricomycotina</taxon>
        <taxon>Agaricomycetes</taxon>
        <taxon>Agaricomycetidae</taxon>
        <taxon>Agaricales</taxon>
        <taxon>Agaricineae</taxon>
        <taxon>Strophariaceae</taxon>
        <taxon>Psilocybe</taxon>
    </lineage>
</organism>
<accession>A0A8H5AYJ9</accession>
<dbReference type="Gene3D" id="1.20.1280.50">
    <property type="match status" value="1"/>
</dbReference>
<name>A0A8H5AYJ9_9AGAR</name>
<sequence length="503" mass="57029">MTGATGTETVATPGIEGAVESNIEHNEKYDPFNCLPPEIVARIFHASIATHTDDAMAVAALQDENTESCMRPFQLAWVCQRWRHIAMAAPTLWTLLVMDRRGKEWTLPLDLVQQWITRTGALPLRIVLRWEPSGNPLDENLVSLVKHLCKYSSRWRSVMFHIPGEIIPFFHSETDITVDLDVFYLDSPTNASHGWNMGQTILRPRLASFLGLPVPPQSLQWSRTASINMSSVFVSDCLQIMGHCNNAIHLRVLLRRSIMGHLLDRPIPPSPIIMQHLRRLEVLFIDDFDMFLLMKRIHTPSLRSLKLGALGSEDLHTPIILLQDFFVEVADHLTSLSLGRVSFKVPHLEVVLSMLNTLVELTIIGDESGGPSTSLDPLFIRLTSTLSADSPPSFLPKLRRFMYMGIKKFTWDAVATILESHVCQQYNPALDTPFKRPLTVFNIDLTRPGAVDNLVDREVLLRFLRLPPSWMKISMGEKLMQASLEHHGVDHQTQHPTFRRHAY</sequence>
<gene>
    <name evidence="1" type="ORF">D9619_002411</name>
</gene>
<dbReference type="OrthoDB" id="3365698at2759"/>
<evidence type="ECO:0008006" key="3">
    <source>
        <dbReference type="Google" id="ProtNLM"/>
    </source>
</evidence>